<evidence type="ECO:0000256" key="3">
    <source>
        <dbReference type="ARBA" id="ARBA00023239"/>
    </source>
</evidence>
<dbReference type="InterPro" id="IPR043594">
    <property type="entry name" value="HMGL"/>
</dbReference>
<gene>
    <name evidence="5" type="ORF">ACFOW6_00150</name>
</gene>
<dbReference type="PANTHER" id="PTHR42738">
    <property type="entry name" value="HYDROXYMETHYLGLUTARYL-COA LYASE"/>
    <property type="match status" value="1"/>
</dbReference>
<accession>A0ABV8UH65</accession>
<evidence type="ECO:0000256" key="2">
    <source>
        <dbReference type="ARBA" id="ARBA00022723"/>
    </source>
</evidence>
<dbReference type="CDD" id="cd07938">
    <property type="entry name" value="DRE_TIM_HMGL"/>
    <property type="match status" value="1"/>
</dbReference>
<dbReference type="NCBIfam" id="NF004283">
    <property type="entry name" value="PRK05692.1"/>
    <property type="match status" value="1"/>
</dbReference>
<dbReference type="EMBL" id="JBHSCW010000001">
    <property type="protein sequence ID" value="MFC4349945.1"/>
    <property type="molecule type" value="Genomic_DNA"/>
</dbReference>
<evidence type="ECO:0000259" key="4">
    <source>
        <dbReference type="PROSITE" id="PS50991"/>
    </source>
</evidence>
<dbReference type="GO" id="GO:0016829">
    <property type="term" value="F:lyase activity"/>
    <property type="evidence" value="ECO:0007669"/>
    <property type="project" value="UniProtKB-KW"/>
</dbReference>
<dbReference type="Gene3D" id="3.20.20.70">
    <property type="entry name" value="Aldolase class I"/>
    <property type="match status" value="1"/>
</dbReference>
<dbReference type="PROSITE" id="PS50991">
    <property type="entry name" value="PYR_CT"/>
    <property type="match status" value="1"/>
</dbReference>
<keyword evidence="3 5" id="KW-0456">Lyase</keyword>
<reference evidence="6" key="1">
    <citation type="journal article" date="2019" name="Int. J. Syst. Evol. Microbiol.">
        <title>The Global Catalogue of Microorganisms (GCM) 10K type strain sequencing project: providing services to taxonomists for standard genome sequencing and annotation.</title>
        <authorList>
            <consortium name="The Broad Institute Genomics Platform"/>
            <consortium name="The Broad Institute Genome Sequencing Center for Infectious Disease"/>
            <person name="Wu L."/>
            <person name="Ma J."/>
        </authorList>
    </citation>
    <scope>NUCLEOTIDE SEQUENCE [LARGE SCALE GENOMIC DNA]</scope>
    <source>
        <strain evidence="6">CECT 8472</strain>
    </source>
</reference>
<dbReference type="RefSeq" id="WP_382419920.1">
    <property type="nucleotide sequence ID" value="NZ_JBHSCW010000001.1"/>
</dbReference>
<comment type="similarity">
    <text evidence="1">Belongs to the HMG-CoA lyase family.</text>
</comment>
<evidence type="ECO:0000256" key="1">
    <source>
        <dbReference type="ARBA" id="ARBA00009405"/>
    </source>
</evidence>
<evidence type="ECO:0000313" key="5">
    <source>
        <dbReference type="EMBL" id="MFC4349945.1"/>
    </source>
</evidence>
<feature type="domain" description="Pyruvate carboxyltransferase" evidence="4">
    <location>
        <begin position="17"/>
        <end position="284"/>
    </location>
</feature>
<keyword evidence="6" id="KW-1185">Reference proteome</keyword>
<dbReference type="InterPro" id="IPR013785">
    <property type="entry name" value="Aldolase_TIM"/>
</dbReference>
<keyword evidence="2" id="KW-0479">Metal-binding</keyword>
<protein>
    <submittedName>
        <fullName evidence="5">Hydroxymethylglutaryl-CoA lyase</fullName>
    </submittedName>
</protein>
<dbReference type="Proteomes" id="UP001595799">
    <property type="component" value="Unassembled WGS sequence"/>
</dbReference>
<comment type="caution">
    <text evidence="5">The sequence shown here is derived from an EMBL/GenBank/DDBJ whole genome shotgun (WGS) entry which is preliminary data.</text>
</comment>
<dbReference type="Pfam" id="PF00682">
    <property type="entry name" value="HMGL-like"/>
    <property type="match status" value="1"/>
</dbReference>
<sequence>MMVSSDSTAIPGFPDKVEVVDVGPRDGLQSEGTWIDTEQKVALINGLIEAGVRHLEVTSFVSPRAVPQMKDAAEVMAGIDRSKGAVLTALVPNARGAQRAVEAGIDAMVVFMSASESHNLKNVNRTRETSLEGFREICRIAEPADVQVYGAIATAFGCPFEGNVAVEDVVDVARAYRDMGITKISLGDTTGMATPPIVRERCQALKTHVPEADIALHFHNTRGVGLACVYTGLLEGITRFEASIGGLGGCPFAPKATGNICTEDLVYMLHESGVETGIDLERLIAVSRRTEQMIGRSLPGQVMKAGPRLELHDTGSVATADARANG</sequence>
<name>A0ABV8UH65_9PROT</name>
<dbReference type="InterPro" id="IPR000891">
    <property type="entry name" value="PYR_CT"/>
</dbReference>
<evidence type="ECO:0000313" key="6">
    <source>
        <dbReference type="Proteomes" id="UP001595799"/>
    </source>
</evidence>
<dbReference type="PANTHER" id="PTHR42738:SF7">
    <property type="entry name" value="HYDROXYMETHYLGLUTARYL-COA LYASE"/>
    <property type="match status" value="1"/>
</dbReference>
<dbReference type="SUPFAM" id="SSF51569">
    <property type="entry name" value="Aldolase"/>
    <property type="match status" value="1"/>
</dbReference>
<organism evidence="5 6">
    <name type="scientific">Fodinicurvata halophila</name>
    <dbReference type="NCBI Taxonomy" id="1419723"/>
    <lineage>
        <taxon>Bacteria</taxon>
        <taxon>Pseudomonadati</taxon>
        <taxon>Pseudomonadota</taxon>
        <taxon>Alphaproteobacteria</taxon>
        <taxon>Rhodospirillales</taxon>
        <taxon>Rhodovibrionaceae</taxon>
        <taxon>Fodinicurvata</taxon>
    </lineage>
</organism>
<proteinExistence type="inferred from homology"/>